<feature type="domain" description="Ppx/GppA phosphatase N-terminal" evidence="1">
    <location>
        <begin position="34"/>
        <end position="311"/>
    </location>
</feature>
<protein>
    <submittedName>
        <fullName evidence="3">Exopolyphosphatase</fullName>
    </submittedName>
</protein>
<dbReference type="Gene3D" id="3.30.420.150">
    <property type="entry name" value="Exopolyphosphatase. Domain 2"/>
    <property type="match status" value="1"/>
</dbReference>
<name>A0A7X3S766_9HYPH</name>
<dbReference type="PANTHER" id="PTHR30005">
    <property type="entry name" value="EXOPOLYPHOSPHATASE"/>
    <property type="match status" value="1"/>
</dbReference>
<dbReference type="InterPro" id="IPR003695">
    <property type="entry name" value="Ppx_GppA_N"/>
</dbReference>
<comment type="caution">
    <text evidence="3">The sequence shown here is derived from an EMBL/GenBank/DDBJ whole genome shotgun (WGS) entry which is preliminary data.</text>
</comment>
<evidence type="ECO:0000313" key="3">
    <source>
        <dbReference type="EMBL" id="MXN64498.1"/>
    </source>
</evidence>
<keyword evidence="4" id="KW-1185">Reference proteome</keyword>
<dbReference type="PANTHER" id="PTHR30005:SF0">
    <property type="entry name" value="RETROGRADE REGULATION PROTEIN 2"/>
    <property type="match status" value="1"/>
</dbReference>
<dbReference type="SUPFAM" id="SSF109604">
    <property type="entry name" value="HD-domain/PDEase-like"/>
    <property type="match status" value="1"/>
</dbReference>
<dbReference type="InterPro" id="IPR043129">
    <property type="entry name" value="ATPase_NBD"/>
</dbReference>
<dbReference type="InterPro" id="IPR048951">
    <property type="entry name" value="Ppx_C"/>
</dbReference>
<feature type="domain" description="Exopolyphosphatase C-terminal" evidence="2">
    <location>
        <begin position="321"/>
        <end position="502"/>
    </location>
</feature>
<dbReference type="Pfam" id="PF02541">
    <property type="entry name" value="Ppx-GppA"/>
    <property type="match status" value="1"/>
</dbReference>
<dbReference type="Proteomes" id="UP000433101">
    <property type="component" value="Unassembled WGS sequence"/>
</dbReference>
<evidence type="ECO:0000259" key="1">
    <source>
        <dbReference type="Pfam" id="PF02541"/>
    </source>
</evidence>
<evidence type="ECO:0000313" key="4">
    <source>
        <dbReference type="Proteomes" id="UP000433101"/>
    </source>
</evidence>
<evidence type="ECO:0000259" key="2">
    <source>
        <dbReference type="Pfam" id="PF21697"/>
    </source>
</evidence>
<organism evidence="3 4">
    <name type="scientific">Stappia sediminis</name>
    <dbReference type="NCBI Taxonomy" id="2692190"/>
    <lineage>
        <taxon>Bacteria</taxon>
        <taxon>Pseudomonadati</taxon>
        <taxon>Pseudomonadota</taxon>
        <taxon>Alphaproteobacteria</taxon>
        <taxon>Hyphomicrobiales</taxon>
        <taxon>Stappiaceae</taxon>
        <taxon>Stappia</taxon>
    </lineage>
</organism>
<dbReference type="InterPro" id="IPR050273">
    <property type="entry name" value="GppA/Ppx_hydrolase"/>
</dbReference>
<accession>A0A7X3S766</accession>
<reference evidence="3 4" key="1">
    <citation type="submission" date="2019-12" db="EMBL/GenBank/DDBJ databases">
        <authorList>
            <person name="Li M."/>
        </authorList>
    </citation>
    <scope>NUCLEOTIDE SEQUENCE [LARGE SCALE GENOMIC DNA]</scope>
    <source>
        <strain evidence="3 4">GBMRC 2046</strain>
    </source>
</reference>
<dbReference type="Gene3D" id="1.10.3210.10">
    <property type="entry name" value="Hypothetical protein af1432"/>
    <property type="match status" value="1"/>
</dbReference>
<dbReference type="Gene3D" id="3.30.420.40">
    <property type="match status" value="1"/>
</dbReference>
<dbReference type="EMBL" id="WUMV01000002">
    <property type="protein sequence ID" value="MXN64498.1"/>
    <property type="molecule type" value="Genomic_DNA"/>
</dbReference>
<dbReference type="AlphaFoldDB" id="A0A7X3S766"/>
<sequence>MADEAERETPVRGRLNGTGPVAVIDIGSNSVRLVVYERLSRAPTTLFNEKVLAGLGRGVGKTGRLANESVALALSTLVRFRRICDQSDVKDLHVLATAAARDAENGAEFIADAERICGVKVKVLSGKDEARLSACGIMSGIWHPSGIVGDLGGGSLELVEVDGETVGRGKTLPLGGIRLQETADGKPAKAQKIADEYLQKIDWLSGGEGKDFYAVGGTWRSLGRLHLFQEGYPLHVMHDYSIALEEAIDFCQMVVRRDIDSIDCIEVVSKARRPLLAFGAAVMERTLKRMKPRRVVFSALGVREGLLFDLMTPEARAMDPLVEAARELSLLRSRSPAYAEELIDWTGRLFSATGIDETDEEKRLREASCLLSDIGWRAHPDYRGEQSLNIISNAGFVGVDHAGRAYLALAVYYRHQGLIDDALSPRIRELANSRIKERARILGAALRVASVITASVEGILPRTEVVIDGDSAMLRLSGELADLDGERLRKRMGQFAKLVGMKGIVLPLP</sequence>
<dbReference type="SUPFAM" id="SSF53067">
    <property type="entry name" value="Actin-like ATPase domain"/>
    <property type="match status" value="2"/>
</dbReference>
<dbReference type="CDD" id="cd24052">
    <property type="entry name" value="ASKHA_NBD_HpPPX-GppA-like"/>
    <property type="match status" value="1"/>
</dbReference>
<proteinExistence type="predicted"/>
<dbReference type="RefSeq" id="WP_160774712.1">
    <property type="nucleotide sequence ID" value="NZ_WUMV01000002.1"/>
</dbReference>
<gene>
    <name evidence="3" type="ORF">GR183_06240</name>
</gene>
<dbReference type="Pfam" id="PF21697">
    <property type="entry name" value="Ppx_C"/>
    <property type="match status" value="1"/>
</dbReference>
<dbReference type="GO" id="GO:0016462">
    <property type="term" value="F:pyrophosphatase activity"/>
    <property type="evidence" value="ECO:0007669"/>
    <property type="project" value="TreeGrafter"/>
</dbReference>